<accession>A0A8K0NB58</accession>
<comment type="caution">
    <text evidence="1">The sequence shown here is derived from an EMBL/GenBank/DDBJ whole genome shotgun (WGS) entry which is preliminary data.</text>
</comment>
<keyword evidence="2" id="KW-1185">Reference proteome</keyword>
<reference evidence="1" key="2">
    <citation type="submission" date="2019-07" db="EMBL/GenBank/DDBJ databases">
        <authorList>
            <person name="Yang Y."/>
            <person name="Bocs S."/>
            <person name="Baudouin L."/>
        </authorList>
    </citation>
    <scope>NUCLEOTIDE SEQUENCE</scope>
    <source>
        <tissue evidence="1">Spear leaf of Hainan Tall coconut</tissue>
    </source>
</reference>
<dbReference type="Proteomes" id="UP000797356">
    <property type="component" value="Chromosome 13"/>
</dbReference>
<name>A0A8K0NB58_COCNU</name>
<evidence type="ECO:0000313" key="2">
    <source>
        <dbReference type="Proteomes" id="UP000797356"/>
    </source>
</evidence>
<proteinExistence type="predicted"/>
<evidence type="ECO:0000313" key="1">
    <source>
        <dbReference type="EMBL" id="KAG1367006.1"/>
    </source>
</evidence>
<protein>
    <submittedName>
        <fullName evidence="1">Uncharacterized protein</fullName>
    </submittedName>
</protein>
<gene>
    <name evidence="1" type="ORF">COCNU_13G007960</name>
</gene>
<reference evidence="1" key="1">
    <citation type="journal article" date="2017" name="Gigascience">
        <title>The genome draft of coconut (Cocos nucifera).</title>
        <authorList>
            <person name="Xiao Y."/>
            <person name="Xu P."/>
            <person name="Fan H."/>
            <person name="Baudouin L."/>
            <person name="Xia W."/>
            <person name="Bocs S."/>
            <person name="Xu J."/>
            <person name="Li Q."/>
            <person name="Guo A."/>
            <person name="Zhou L."/>
            <person name="Li J."/>
            <person name="Wu Y."/>
            <person name="Ma Z."/>
            <person name="Armero A."/>
            <person name="Issali A.E."/>
            <person name="Liu N."/>
            <person name="Peng M."/>
            <person name="Yang Y."/>
        </authorList>
    </citation>
    <scope>NUCLEOTIDE SEQUENCE</scope>
    <source>
        <tissue evidence="1">Spear leaf of Hainan Tall coconut</tissue>
    </source>
</reference>
<dbReference type="EMBL" id="CM017884">
    <property type="protein sequence ID" value="KAG1367006.1"/>
    <property type="molecule type" value="Genomic_DNA"/>
</dbReference>
<organism evidence="1 2">
    <name type="scientific">Cocos nucifera</name>
    <name type="common">Coconut palm</name>
    <dbReference type="NCBI Taxonomy" id="13894"/>
    <lineage>
        <taxon>Eukaryota</taxon>
        <taxon>Viridiplantae</taxon>
        <taxon>Streptophyta</taxon>
        <taxon>Embryophyta</taxon>
        <taxon>Tracheophyta</taxon>
        <taxon>Spermatophyta</taxon>
        <taxon>Magnoliopsida</taxon>
        <taxon>Liliopsida</taxon>
        <taxon>Arecaceae</taxon>
        <taxon>Arecoideae</taxon>
        <taxon>Cocoseae</taxon>
        <taxon>Attaleinae</taxon>
        <taxon>Cocos</taxon>
    </lineage>
</organism>
<dbReference type="AlphaFoldDB" id="A0A8K0NB58"/>
<sequence length="80" mass="8746">MTPTTTIAASEIAKTVEVIPTTEDKEGEKKGKKKVIVKMFHKAHPGESNDDNNALGEDPFSNLDLIQDLADKFAMFKVLG</sequence>